<dbReference type="RefSeq" id="WP_198442815.1">
    <property type="nucleotide sequence ID" value="NZ_CBCSHE010000019.1"/>
</dbReference>
<dbReference type="EMBL" id="CP064936">
    <property type="protein sequence ID" value="QQA01226.1"/>
    <property type="molecule type" value="Genomic_DNA"/>
</dbReference>
<dbReference type="Pfam" id="PF04014">
    <property type="entry name" value="MazE_antitoxin"/>
    <property type="match status" value="1"/>
</dbReference>
<accession>A0A7T3V5B5</accession>
<dbReference type="AlphaFoldDB" id="A0A7T3V5B5"/>
<dbReference type="GO" id="GO:0003677">
    <property type="term" value="F:DNA binding"/>
    <property type="evidence" value="ECO:0007669"/>
    <property type="project" value="UniProtKB-UniRule"/>
</dbReference>
<evidence type="ECO:0000313" key="4">
    <source>
        <dbReference type="Proteomes" id="UP000595224"/>
    </source>
</evidence>
<feature type="domain" description="SpoVT-AbrB" evidence="2">
    <location>
        <begin position="1"/>
        <end position="46"/>
    </location>
</feature>
<dbReference type="InterPro" id="IPR007159">
    <property type="entry name" value="SpoVT-AbrB_dom"/>
</dbReference>
<dbReference type="Proteomes" id="UP000595224">
    <property type="component" value="Chromosome"/>
</dbReference>
<evidence type="ECO:0000256" key="1">
    <source>
        <dbReference type="PROSITE-ProRule" id="PRU01076"/>
    </source>
</evidence>
<organism evidence="3 4">
    <name type="scientific">Treponema peruense</name>
    <dbReference type="NCBI Taxonomy" id="2787628"/>
    <lineage>
        <taxon>Bacteria</taxon>
        <taxon>Pseudomonadati</taxon>
        <taxon>Spirochaetota</taxon>
        <taxon>Spirochaetia</taxon>
        <taxon>Spirochaetales</taxon>
        <taxon>Treponemataceae</taxon>
        <taxon>Treponema</taxon>
    </lineage>
</organism>
<dbReference type="KEGG" id="tper:IWA51_00975"/>
<evidence type="ECO:0000313" key="3">
    <source>
        <dbReference type="EMBL" id="QQA01226.1"/>
    </source>
</evidence>
<gene>
    <name evidence="3" type="ORF">IWA51_00975</name>
</gene>
<dbReference type="SMART" id="SM00966">
    <property type="entry name" value="SpoVT_AbrB"/>
    <property type="match status" value="1"/>
</dbReference>
<reference evidence="3 4" key="1">
    <citation type="submission" date="2020-11" db="EMBL/GenBank/DDBJ databases">
        <title>Treponema Peruensis nv. sp., first commensal Treponema isolated from human feces.</title>
        <authorList>
            <person name="Belkhou C."/>
            <person name="Raes J."/>
        </authorList>
    </citation>
    <scope>NUCLEOTIDE SEQUENCE [LARGE SCALE GENOMIC DNA]</scope>
    <source>
        <strain evidence="3 4">RCC2812</strain>
    </source>
</reference>
<proteinExistence type="predicted"/>
<dbReference type="NCBIfam" id="TIGR01439">
    <property type="entry name" value="lp_hng_hel_AbrB"/>
    <property type="match status" value="1"/>
</dbReference>
<sequence>MELAKVTSKGQVTIPLSIRNFLNLRTGDKLFFFEEKGKVFVQNASQVALATAQKSMKGEAKKAGFKTEEDVMDYIKELRSNS</sequence>
<dbReference type="Gene3D" id="2.10.260.10">
    <property type="match status" value="1"/>
</dbReference>
<name>A0A7T3V5B5_9SPIR</name>
<keyword evidence="4" id="KW-1185">Reference proteome</keyword>
<dbReference type="PROSITE" id="PS51740">
    <property type="entry name" value="SPOVT_ABRB"/>
    <property type="match status" value="1"/>
</dbReference>
<dbReference type="InterPro" id="IPR037914">
    <property type="entry name" value="SpoVT-AbrB_sf"/>
</dbReference>
<evidence type="ECO:0000259" key="2">
    <source>
        <dbReference type="PROSITE" id="PS51740"/>
    </source>
</evidence>
<protein>
    <submittedName>
        <fullName evidence="3">AbrB/MazE/SpoVT family DNA-binding domain-containing protein</fullName>
    </submittedName>
</protein>
<dbReference type="SUPFAM" id="SSF89447">
    <property type="entry name" value="AbrB/MazE/MraZ-like"/>
    <property type="match status" value="1"/>
</dbReference>
<keyword evidence="1 3" id="KW-0238">DNA-binding</keyword>